<keyword evidence="3" id="KW-0614">Plasmid</keyword>
<evidence type="ECO:0000256" key="2">
    <source>
        <dbReference type="SAM" id="MobiDB-lite"/>
    </source>
</evidence>
<feature type="region of interest" description="Disordered" evidence="2">
    <location>
        <begin position="1"/>
        <end position="20"/>
    </location>
</feature>
<evidence type="ECO:0000256" key="1">
    <source>
        <dbReference type="SAM" id="Coils"/>
    </source>
</evidence>
<evidence type="ECO:0000313" key="3">
    <source>
        <dbReference type="EMBL" id="AKG47377.1"/>
    </source>
</evidence>
<dbReference type="AlphaFoldDB" id="A0A0F7G1D7"/>
<feature type="region of interest" description="Disordered" evidence="2">
    <location>
        <begin position="81"/>
        <end position="171"/>
    </location>
</feature>
<accession>A0A0F7G1D7</accession>
<feature type="compositionally biased region" description="Polar residues" evidence="2">
    <location>
        <begin position="1"/>
        <end position="10"/>
    </location>
</feature>
<proteinExistence type="predicted"/>
<protein>
    <submittedName>
        <fullName evidence="3">Uncharacterized protein</fullName>
    </submittedName>
</protein>
<feature type="compositionally biased region" description="Basic and acidic residues" evidence="2">
    <location>
        <begin position="158"/>
        <end position="171"/>
    </location>
</feature>
<feature type="compositionally biased region" description="Basic and acidic residues" evidence="2">
    <location>
        <begin position="102"/>
        <end position="134"/>
    </location>
</feature>
<name>A0A0F7G1D7_9MICC</name>
<reference evidence="3" key="2">
    <citation type="submission" date="2014-02" db="EMBL/GenBank/DDBJ databases">
        <title>Plasmid-mediated 2-methylpyridine and pyridine degradation in Arthrobacter sp. 68b.</title>
        <authorList>
            <person name="Stanislauskiene R."/>
            <person name="Rutkiene R."/>
            <person name="Gasparaviciute R."/>
            <person name="Meskiene R."/>
            <person name="Bachamatova I."/>
            <person name="Marcinkeviciene L."/>
            <person name="Meskys R."/>
        </authorList>
    </citation>
    <scope>NUCLEOTIDE SEQUENCE</scope>
    <source>
        <strain evidence="3">68b</strain>
        <plasmid evidence="3">p2MP</plasmid>
    </source>
</reference>
<feature type="coiled-coil region" evidence="1">
    <location>
        <begin position="45"/>
        <end position="77"/>
    </location>
</feature>
<geneLocation type="plasmid" evidence="3">
    <name>p2MP</name>
</geneLocation>
<keyword evidence="1" id="KW-0175">Coiled coil</keyword>
<organism evidence="3">
    <name type="scientific">Arthrobacter sp. 68b</name>
    <dbReference type="NCBI Taxonomy" id="311808"/>
    <lineage>
        <taxon>Bacteria</taxon>
        <taxon>Bacillati</taxon>
        <taxon>Actinomycetota</taxon>
        <taxon>Actinomycetes</taxon>
        <taxon>Micrococcales</taxon>
        <taxon>Micrococcaceae</taxon>
        <taxon>Arthrobacter</taxon>
    </lineage>
</organism>
<dbReference type="EMBL" id="KJ410765">
    <property type="protein sequence ID" value="AKG47377.1"/>
    <property type="molecule type" value="Genomic_DNA"/>
</dbReference>
<reference evidence="3" key="1">
    <citation type="journal article" date="2011" name="Biologija">
        <title>Analysis of phthalate degradation operon from Arthrobacter sp. 68b.</title>
        <authorList>
            <person name="Stanislauskiene R."/>
            <person name="Rudenkov M."/>
            <person name="Karvelis L."/>
            <person name="Gasparaviciute R."/>
            <person name="Meskiene R."/>
            <person name="Casaite V."/>
            <person name="Meskys R."/>
        </authorList>
    </citation>
    <scope>NUCLEOTIDE SEQUENCE</scope>
    <source>
        <strain evidence="3">68b</strain>
        <plasmid evidence="3">p2MP</plasmid>
    </source>
</reference>
<sequence>MIEQAHQTATAWKAYDPEAAQASDHIRKQVHARYGIDVNNTGADEASVSAALTRAQQARAEAENERAKAAAARTDEAVVGAAVAGANGQDKATQTTQEEPGYDSRERRQQLTESLEGKGDREAVNSRLLADKHQGTPPSAAVAQKPSLAKTSKMSKQGGKEKTLERGGLER</sequence>